<accession>A0A1I1ZPP9</accession>
<dbReference type="InterPro" id="IPR009000">
    <property type="entry name" value="Transl_B-barrel_sf"/>
</dbReference>
<evidence type="ECO:0000313" key="2">
    <source>
        <dbReference type="EMBL" id="SFE33308.1"/>
    </source>
</evidence>
<dbReference type="Gene3D" id="2.40.30.10">
    <property type="entry name" value="Translation factors"/>
    <property type="match status" value="1"/>
</dbReference>
<proteinExistence type="predicted"/>
<reference evidence="2 3" key="1">
    <citation type="submission" date="2016-10" db="EMBL/GenBank/DDBJ databases">
        <authorList>
            <person name="de Groot N.N."/>
        </authorList>
    </citation>
    <scope>NUCLEOTIDE SEQUENCE [LARGE SCALE GENOMIC DNA]</scope>
    <source>
        <strain evidence="2 3">DSM 43019</strain>
    </source>
</reference>
<sequence>MRIEDAFPDPAGGTAVTGRLTGGPVRRGDTLWLIGTNEIDADRTSADKASADRTSADNTSADKNGVAVEVRRFLRLCGRQDDEVAHREENAAIVLDGLPAGLTLIGLMLTSVPPGAQP</sequence>
<protein>
    <submittedName>
        <fullName evidence="2">Uncharacterized protein</fullName>
    </submittedName>
</protein>
<dbReference type="AlphaFoldDB" id="A0A1I1ZPP9"/>
<dbReference type="EMBL" id="FONV01000001">
    <property type="protein sequence ID" value="SFE33308.1"/>
    <property type="molecule type" value="Genomic_DNA"/>
</dbReference>
<feature type="compositionally biased region" description="Basic and acidic residues" evidence="1">
    <location>
        <begin position="42"/>
        <end position="55"/>
    </location>
</feature>
<keyword evidence="3" id="KW-1185">Reference proteome</keyword>
<organism evidence="2 3">
    <name type="scientific">Actinoplanes philippinensis</name>
    <dbReference type="NCBI Taxonomy" id="35752"/>
    <lineage>
        <taxon>Bacteria</taxon>
        <taxon>Bacillati</taxon>
        <taxon>Actinomycetota</taxon>
        <taxon>Actinomycetes</taxon>
        <taxon>Micromonosporales</taxon>
        <taxon>Micromonosporaceae</taxon>
        <taxon>Actinoplanes</taxon>
    </lineage>
</organism>
<feature type="region of interest" description="Disordered" evidence="1">
    <location>
        <begin position="42"/>
        <end position="62"/>
    </location>
</feature>
<feature type="region of interest" description="Disordered" evidence="1">
    <location>
        <begin position="1"/>
        <end position="23"/>
    </location>
</feature>
<dbReference type="SUPFAM" id="SSF50447">
    <property type="entry name" value="Translation proteins"/>
    <property type="match status" value="1"/>
</dbReference>
<gene>
    <name evidence="2" type="ORF">SAMN05421541_101209</name>
</gene>
<evidence type="ECO:0000313" key="3">
    <source>
        <dbReference type="Proteomes" id="UP000199645"/>
    </source>
</evidence>
<dbReference type="Proteomes" id="UP000199645">
    <property type="component" value="Unassembled WGS sequence"/>
</dbReference>
<name>A0A1I1ZPP9_9ACTN</name>
<evidence type="ECO:0000256" key="1">
    <source>
        <dbReference type="SAM" id="MobiDB-lite"/>
    </source>
</evidence>
<dbReference type="RefSeq" id="WP_177319526.1">
    <property type="nucleotide sequence ID" value="NZ_BOMT01000013.1"/>
</dbReference>